<feature type="transmembrane region" description="Helical" evidence="1">
    <location>
        <begin position="62"/>
        <end position="82"/>
    </location>
</feature>
<protein>
    <submittedName>
        <fullName evidence="2">Uncharacterized protein</fullName>
    </submittedName>
</protein>
<dbReference type="eggNOG" id="ENOG50347WY">
    <property type="taxonomic scope" value="Bacteria"/>
</dbReference>
<gene>
    <name evidence="2" type="ORF">HOC_00375</name>
</gene>
<dbReference type="RefSeq" id="WP_035534639.1">
    <property type="nucleotide sequence ID" value="NZ_ARYL01000001.1"/>
</dbReference>
<dbReference type="OrthoDB" id="9554160at2"/>
<evidence type="ECO:0000256" key="1">
    <source>
        <dbReference type="SAM" id="Phobius"/>
    </source>
</evidence>
<reference evidence="2 3" key="1">
    <citation type="journal article" date="2014" name="Antonie Van Leeuwenhoek">
        <title>Hyphomonas beringensis sp. nov. and Hyphomonas chukchiensis sp. nov., isolated from surface seawater of the Bering Sea and Chukchi Sea.</title>
        <authorList>
            <person name="Li C."/>
            <person name="Lai Q."/>
            <person name="Li G."/>
            <person name="Dong C."/>
            <person name="Wang J."/>
            <person name="Liao Y."/>
            <person name="Shao Z."/>
        </authorList>
    </citation>
    <scope>NUCLEOTIDE SEQUENCE [LARGE SCALE GENOMIC DNA]</scope>
    <source>
        <strain evidence="2 3">SCH89</strain>
    </source>
</reference>
<evidence type="ECO:0000313" key="2">
    <source>
        <dbReference type="EMBL" id="KDA04294.1"/>
    </source>
</evidence>
<dbReference type="Proteomes" id="UP000024942">
    <property type="component" value="Unassembled WGS sequence"/>
</dbReference>
<sequence>MIAALKRTPVIWGLFIAQLLIFPAFALFSDAVGGRYLDTITTGEGCRALIAGMTEAQRSAHFWLTVLLDTAYPLAYGGFFAAMALRFFGRFGPIAALPALATIIVDLTENTVQALALSGAADALDAKSWLTPLKFGLFFLAAAIALVALVIAMAHLFQKRKA</sequence>
<organism evidence="2 3">
    <name type="scientific">Hyphomonas oceanitis SCH89</name>
    <dbReference type="NCBI Taxonomy" id="1280953"/>
    <lineage>
        <taxon>Bacteria</taxon>
        <taxon>Pseudomonadati</taxon>
        <taxon>Pseudomonadota</taxon>
        <taxon>Alphaproteobacteria</taxon>
        <taxon>Hyphomonadales</taxon>
        <taxon>Hyphomonadaceae</taxon>
        <taxon>Hyphomonas</taxon>
    </lineage>
</organism>
<keyword evidence="3" id="KW-1185">Reference proteome</keyword>
<accession>A0A059GC27</accession>
<keyword evidence="1" id="KW-0472">Membrane</keyword>
<dbReference type="PATRIC" id="fig|1280953.3.peg.73"/>
<dbReference type="AlphaFoldDB" id="A0A059GC27"/>
<feature type="transmembrane region" description="Helical" evidence="1">
    <location>
        <begin position="135"/>
        <end position="157"/>
    </location>
</feature>
<keyword evidence="1" id="KW-0812">Transmembrane</keyword>
<proteinExistence type="predicted"/>
<evidence type="ECO:0000313" key="3">
    <source>
        <dbReference type="Proteomes" id="UP000024942"/>
    </source>
</evidence>
<comment type="caution">
    <text evidence="2">The sequence shown here is derived from an EMBL/GenBank/DDBJ whole genome shotgun (WGS) entry which is preliminary data.</text>
</comment>
<dbReference type="EMBL" id="ARYL01000001">
    <property type="protein sequence ID" value="KDA04294.1"/>
    <property type="molecule type" value="Genomic_DNA"/>
</dbReference>
<dbReference type="STRING" id="1280953.HOC_00375"/>
<keyword evidence="1" id="KW-1133">Transmembrane helix</keyword>
<name>A0A059GC27_9PROT</name>